<organism evidence="1 2">
    <name type="scientific">Negadavirga shengliensis</name>
    <dbReference type="NCBI Taxonomy" id="1389218"/>
    <lineage>
        <taxon>Bacteria</taxon>
        <taxon>Pseudomonadati</taxon>
        <taxon>Bacteroidota</taxon>
        <taxon>Cytophagia</taxon>
        <taxon>Cytophagales</taxon>
        <taxon>Cyclobacteriaceae</taxon>
        <taxon>Negadavirga</taxon>
    </lineage>
</organism>
<comment type="caution">
    <text evidence="1">The sequence shown here is derived from an EMBL/GenBank/DDBJ whole genome shotgun (WGS) entry which is preliminary data.</text>
</comment>
<sequence length="413" mass="48502">MDHLAAEKPNYSNDNKMIKNKTNHLLNAIIHKTWLYAVLISLSCNSQFKPKLEQEVEVIEAQKRSILKFSSFVERIEYFVLPDDLPIRYIDKVMANDELYFLCDFYFSMGVVILDKNFEHIGTVKNFGEGPKEYPYIRDVTINNDLNTIDILSLTKILRFDFNGDFLEEFRIPIQFTNFQHLKKDDYMIYIPSYFTEGLANEELSGFVLFNWDSGKNLITPVIPQHYKNGLPAVTDNNILSKWNNDCFFSMTYSDTIYCLNEDNHIKRKYVLDFGKGQFPVELLSKYNVPDKQYEERIKPYSFQRANLYASDKYIITTYIDKNGFSPIIYNRDTKLSLYGTISVNDIDHGSDKIVPKLLKNNVLYSFYESDILLSYYEYHIEKLTEVDNEFTKLVRGLDKESSPLVITKYFLK</sequence>
<dbReference type="Pfam" id="PF17170">
    <property type="entry name" value="DUF5128"/>
    <property type="match status" value="1"/>
</dbReference>
<reference evidence="2" key="1">
    <citation type="journal article" date="2019" name="Int. J. Syst. Evol. Microbiol.">
        <title>The Global Catalogue of Microorganisms (GCM) 10K type strain sequencing project: providing services to taxonomists for standard genome sequencing and annotation.</title>
        <authorList>
            <consortium name="The Broad Institute Genomics Platform"/>
            <consortium name="The Broad Institute Genome Sequencing Center for Infectious Disease"/>
            <person name="Wu L."/>
            <person name="Ma J."/>
        </authorList>
    </citation>
    <scope>NUCLEOTIDE SEQUENCE [LARGE SCALE GENOMIC DNA]</scope>
    <source>
        <strain evidence="2">CGMCC 4.7466</strain>
    </source>
</reference>
<gene>
    <name evidence="1" type="ORF">ACFPFU_19310</name>
</gene>
<accession>A0ABV9T5U8</accession>
<name>A0ABV9T5U8_9BACT</name>
<evidence type="ECO:0000313" key="2">
    <source>
        <dbReference type="Proteomes" id="UP001595818"/>
    </source>
</evidence>
<keyword evidence="2" id="KW-1185">Reference proteome</keyword>
<proteinExistence type="predicted"/>
<evidence type="ECO:0000313" key="1">
    <source>
        <dbReference type="EMBL" id="MFC4873861.1"/>
    </source>
</evidence>
<dbReference type="EMBL" id="JBHSJJ010000013">
    <property type="protein sequence ID" value="MFC4873861.1"/>
    <property type="molecule type" value="Genomic_DNA"/>
</dbReference>
<protein>
    <submittedName>
        <fullName evidence="1">6-bladed beta-propeller</fullName>
    </submittedName>
</protein>
<dbReference type="Proteomes" id="UP001595818">
    <property type="component" value="Unassembled WGS sequence"/>
</dbReference>
<dbReference type="RefSeq" id="WP_377067142.1">
    <property type="nucleotide sequence ID" value="NZ_JBHSJJ010000013.1"/>
</dbReference>